<dbReference type="AlphaFoldDB" id="A0A6J7ZTX8"/>
<accession>A0A6J7ZTX8</accession>
<organism evidence="1 2">
    <name type="scientific">Mytilus coruscus</name>
    <name type="common">Sea mussel</name>
    <dbReference type="NCBI Taxonomy" id="42192"/>
    <lineage>
        <taxon>Eukaryota</taxon>
        <taxon>Metazoa</taxon>
        <taxon>Spiralia</taxon>
        <taxon>Lophotrochozoa</taxon>
        <taxon>Mollusca</taxon>
        <taxon>Bivalvia</taxon>
        <taxon>Autobranchia</taxon>
        <taxon>Pteriomorphia</taxon>
        <taxon>Mytilida</taxon>
        <taxon>Mytiloidea</taxon>
        <taxon>Mytilidae</taxon>
        <taxon>Mytilinae</taxon>
        <taxon>Mytilus</taxon>
    </lineage>
</organism>
<name>A0A6J7ZTX8_MYTCO</name>
<evidence type="ECO:0000313" key="1">
    <source>
        <dbReference type="EMBL" id="CAC5355544.1"/>
    </source>
</evidence>
<evidence type="ECO:0000313" key="2">
    <source>
        <dbReference type="Proteomes" id="UP000507470"/>
    </source>
</evidence>
<reference evidence="1 2" key="1">
    <citation type="submission" date="2020-06" db="EMBL/GenBank/DDBJ databases">
        <authorList>
            <person name="Li R."/>
            <person name="Bekaert M."/>
        </authorList>
    </citation>
    <scope>NUCLEOTIDE SEQUENCE [LARGE SCALE GENOMIC DNA]</scope>
    <source>
        <strain evidence="2">wild</strain>
    </source>
</reference>
<dbReference type="Proteomes" id="UP000507470">
    <property type="component" value="Unassembled WGS sequence"/>
</dbReference>
<gene>
    <name evidence="1" type="ORF">MCOR_215</name>
</gene>
<dbReference type="OrthoDB" id="6104836at2759"/>
<sequence>MWNWNKLITSIRDQKFGNLSFENWQQLNKKVKLDQIELSTVTITEEITPVLTRVCNRKAEVSKLQNVGDYKFKMKRNQIKKPFYDMKVTFSRLDEITSKTRARANRVNMLEEARLQTMQKIIEKEERFKNNILDRMLTRSDRSHKRLKGYESVLNDQYRAKEFDTLKKRGYKRPWVQSPKAARHFAQEIRIYHGGYDRRNFEKEIERKIRQVDPTRIQKILRKVLTEQSQTKSNFIADRNLETTEFYEAFKQKMNPKIRIDRHGKHITVDMRESSLQSRHTTE</sequence>
<protein>
    <submittedName>
        <fullName evidence="1">SMC6</fullName>
    </submittedName>
</protein>
<proteinExistence type="predicted"/>
<keyword evidence="2" id="KW-1185">Reference proteome</keyword>
<dbReference type="EMBL" id="CACVKT020000058">
    <property type="protein sequence ID" value="CAC5355544.1"/>
    <property type="molecule type" value="Genomic_DNA"/>
</dbReference>